<dbReference type="EMBL" id="JAUSUZ010000001">
    <property type="protein sequence ID" value="MDQ0368660.1"/>
    <property type="molecule type" value="Genomic_DNA"/>
</dbReference>
<dbReference type="GO" id="GO:0008233">
    <property type="term" value="F:peptidase activity"/>
    <property type="evidence" value="ECO:0007669"/>
    <property type="project" value="UniProtKB-KW"/>
</dbReference>
<gene>
    <name evidence="9" type="ORF">J2S42_005329</name>
</gene>
<dbReference type="PANTHER" id="PTHR13604">
    <property type="entry name" value="DC12-RELATED"/>
    <property type="match status" value="1"/>
</dbReference>
<dbReference type="AlphaFoldDB" id="A0AAE3W3H8"/>
<dbReference type="Gene3D" id="3.90.1680.10">
    <property type="entry name" value="SOS response associated peptidase-like"/>
    <property type="match status" value="1"/>
</dbReference>
<comment type="similarity">
    <text evidence="1 8">Belongs to the SOS response-associated peptidase family.</text>
</comment>
<evidence type="ECO:0000256" key="3">
    <source>
        <dbReference type="ARBA" id="ARBA00022763"/>
    </source>
</evidence>
<keyword evidence="10" id="KW-1185">Reference proteome</keyword>
<proteinExistence type="inferred from homology"/>
<dbReference type="GO" id="GO:0016829">
    <property type="term" value="F:lyase activity"/>
    <property type="evidence" value="ECO:0007669"/>
    <property type="project" value="UniProtKB-KW"/>
</dbReference>
<dbReference type="PANTHER" id="PTHR13604:SF0">
    <property type="entry name" value="ABASIC SITE PROCESSING PROTEIN HMCES"/>
    <property type="match status" value="1"/>
</dbReference>
<sequence length="231" mass="24873">MDLSALFGAEDETEMPITARFNVAPTAPVPIVRVSQRRAQRVLQTARWGLLPPWATDVRAGARMINARAETVATSRAFAPSFARRRCLVPADGWFEWVKPAGKGAKQAYYMTPADGGELAFAGLWTVWGEADAKVLTCSIITTAARSTLTAVHDRMPLLLPPDRWDAWLAPAAGEESLLAPPPDDYLAGLELRPVGPAVGNVRNDGPELIAPIAADALRPPPEDPATLTLF</sequence>
<comment type="caution">
    <text evidence="9">The sequence shown here is derived from an EMBL/GenBank/DDBJ whole genome shotgun (WGS) entry which is preliminary data.</text>
</comment>
<dbReference type="GO" id="GO:0106300">
    <property type="term" value="P:protein-DNA covalent cross-linking repair"/>
    <property type="evidence" value="ECO:0007669"/>
    <property type="project" value="InterPro"/>
</dbReference>
<evidence type="ECO:0000256" key="7">
    <source>
        <dbReference type="ARBA" id="ARBA00023239"/>
    </source>
</evidence>
<evidence type="ECO:0000256" key="1">
    <source>
        <dbReference type="ARBA" id="ARBA00008136"/>
    </source>
</evidence>
<dbReference type="EC" id="3.4.-.-" evidence="8"/>
<evidence type="ECO:0000313" key="10">
    <source>
        <dbReference type="Proteomes" id="UP001240236"/>
    </source>
</evidence>
<dbReference type="InterPro" id="IPR036590">
    <property type="entry name" value="SRAP-like"/>
</dbReference>
<evidence type="ECO:0000313" key="9">
    <source>
        <dbReference type="EMBL" id="MDQ0368660.1"/>
    </source>
</evidence>
<dbReference type="Proteomes" id="UP001240236">
    <property type="component" value="Unassembled WGS sequence"/>
</dbReference>
<keyword evidence="3" id="KW-0227">DNA damage</keyword>
<dbReference type="SUPFAM" id="SSF143081">
    <property type="entry name" value="BB1717-like"/>
    <property type="match status" value="1"/>
</dbReference>
<dbReference type="Pfam" id="PF02586">
    <property type="entry name" value="SRAP"/>
    <property type="match status" value="1"/>
</dbReference>
<evidence type="ECO:0000256" key="4">
    <source>
        <dbReference type="ARBA" id="ARBA00022801"/>
    </source>
</evidence>
<dbReference type="InterPro" id="IPR003738">
    <property type="entry name" value="SRAP"/>
</dbReference>
<keyword evidence="6" id="KW-0238">DNA-binding</keyword>
<dbReference type="GO" id="GO:0003697">
    <property type="term" value="F:single-stranded DNA binding"/>
    <property type="evidence" value="ECO:0007669"/>
    <property type="project" value="InterPro"/>
</dbReference>
<evidence type="ECO:0000256" key="5">
    <source>
        <dbReference type="ARBA" id="ARBA00023124"/>
    </source>
</evidence>
<keyword evidence="5" id="KW-0190">Covalent protein-DNA linkage</keyword>
<keyword evidence="7" id="KW-0456">Lyase</keyword>
<accession>A0AAE3W3H8</accession>
<keyword evidence="2 8" id="KW-0645">Protease</keyword>
<evidence type="ECO:0000256" key="8">
    <source>
        <dbReference type="RuleBase" id="RU364100"/>
    </source>
</evidence>
<keyword evidence="4 8" id="KW-0378">Hydrolase</keyword>
<dbReference type="GO" id="GO:0006508">
    <property type="term" value="P:proteolysis"/>
    <property type="evidence" value="ECO:0007669"/>
    <property type="project" value="UniProtKB-KW"/>
</dbReference>
<organism evidence="9 10">
    <name type="scientific">Catenuloplanes indicus</name>
    <dbReference type="NCBI Taxonomy" id="137267"/>
    <lineage>
        <taxon>Bacteria</taxon>
        <taxon>Bacillati</taxon>
        <taxon>Actinomycetota</taxon>
        <taxon>Actinomycetes</taxon>
        <taxon>Micromonosporales</taxon>
        <taxon>Micromonosporaceae</taxon>
        <taxon>Catenuloplanes</taxon>
    </lineage>
</organism>
<evidence type="ECO:0000256" key="2">
    <source>
        <dbReference type="ARBA" id="ARBA00022670"/>
    </source>
</evidence>
<reference evidence="9 10" key="1">
    <citation type="submission" date="2023-07" db="EMBL/GenBank/DDBJ databases">
        <title>Sequencing the genomes of 1000 actinobacteria strains.</title>
        <authorList>
            <person name="Klenk H.-P."/>
        </authorList>
    </citation>
    <scope>NUCLEOTIDE SEQUENCE [LARGE SCALE GENOMIC DNA]</scope>
    <source>
        <strain evidence="9 10">DSM 44709</strain>
    </source>
</reference>
<protein>
    <recommendedName>
        <fullName evidence="8">Abasic site processing protein</fullName>
        <ecNumber evidence="8">3.4.-.-</ecNumber>
    </recommendedName>
</protein>
<evidence type="ECO:0000256" key="6">
    <source>
        <dbReference type="ARBA" id="ARBA00023125"/>
    </source>
</evidence>
<name>A0AAE3W3H8_9ACTN</name>